<comment type="similarity">
    <text evidence="1">Belongs to the sulfotransferase 1 family.</text>
</comment>
<dbReference type="GO" id="GO:0008146">
    <property type="term" value="F:sulfotransferase activity"/>
    <property type="evidence" value="ECO:0007669"/>
    <property type="project" value="InterPro"/>
</dbReference>
<dbReference type="Pfam" id="PF00685">
    <property type="entry name" value="Sulfotransfer_1"/>
    <property type="match status" value="1"/>
</dbReference>
<keyword evidence="2" id="KW-0808">Transferase</keyword>
<keyword evidence="5" id="KW-1185">Reference proteome</keyword>
<dbReference type="EMBL" id="JABSTR010000008">
    <property type="protein sequence ID" value="KAH9378076.1"/>
    <property type="molecule type" value="Genomic_DNA"/>
</dbReference>
<dbReference type="OrthoDB" id="6478972at2759"/>
<reference evidence="4 5" key="1">
    <citation type="journal article" date="2020" name="Cell">
        <title>Large-Scale Comparative Analyses of Tick Genomes Elucidate Their Genetic Diversity and Vector Capacities.</title>
        <authorList>
            <consortium name="Tick Genome and Microbiome Consortium (TIGMIC)"/>
            <person name="Jia N."/>
            <person name="Wang J."/>
            <person name="Shi W."/>
            <person name="Du L."/>
            <person name="Sun Y."/>
            <person name="Zhan W."/>
            <person name="Jiang J.F."/>
            <person name="Wang Q."/>
            <person name="Zhang B."/>
            <person name="Ji P."/>
            <person name="Bell-Sakyi L."/>
            <person name="Cui X.M."/>
            <person name="Yuan T.T."/>
            <person name="Jiang B.G."/>
            <person name="Yang W.F."/>
            <person name="Lam T.T."/>
            <person name="Chang Q.C."/>
            <person name="Ding S.J."/>
            <person name="Wang X.J."/>
            <person name="Zhu J.G."/>
            <person name="Ruan X.D."/>
            <person name="Zhao L."/>
            <person name="Wei J.T."/>
            <person name="Ye R.Z."/>
            <person name="Que T.C."/>
            <person name="Du C.H."/>
            <person name="Zhou Y.H."/>
            <person name="Cheng J.X."/>
            <person name="Dai P.F."/>
            <person name="Guo W.B."/>
            <person name="Han X.H."/>
            <person name="Huang E.J."/>
            <person name="Li L.F."/>
            <person name="Wei W."/>
            <person name="Gao Y.C."/>
            <person name="Liu J.Z."/>
            <person name="Shao H.Z."/>
            <person name="Wang X."/>
            <person name="Wang C.C."/>
            <person name="Yang T.C."/>
            <person name="Huo Q.B."/>
            <person name="Li W."/>
            <person name="Chen H.Y."/>
            <person name="Chen S.E."/>
            <person name="Zhou L.G."/>
            <person name="Ni X.B."/>
            <person name="Tian J.H."/>
            <person name="Sheng Y."/>
            <person name="Liu T."/>
            <person name="Pan Y.S."/>
            <person name="Xia L.Y."/>
            <person name="Li J."/>
            <person name="Zhao F."/>
            <person name="Cao W.C."/>
        </authorList>
    </citation>
    <scope>NUCLEOTIDE SEQUENCE [LARGE SCALE GENOMIC DNA]</scope>
    <source>
        <strain evidence="4">HaeL-2018</strain>
    </source>
</reference>
<evidence type="ECO:0000259" key="3">
    <source>
        <dbReference type="Pfam" id="PF00685"/>
    </source>
</evidence>
<dbReference type="OMA" id="FMELWEG"/>
<proteinExistence type="inferred from homology"/>
<evidence type="ECO:0000313" key="4">
    <source>
        <dbReference type="EMBL" id="KAH9378076.1"/>
    </source>
</evidence>
<dbReference type="VEuPathDB" id="VectorBase:HLOH_046673"/>
<accession>A0A9J6GUZ5</accession>
<dbReference type="AlphaFoldDB" id="A0A9J6GUZ5"/>
<dbReference type="Gene3D" id="3.40.50.300">
    <property type="entry name" value="P-loop containing nucleotide triphosphate hydrolases"/>
    <property type="match status" value="1"/>
</dbReference>
<comment type="caution">
    <text evidence="4">The sequence shown here is derived from an EMBL/GenBank/DDBJ whole genome shotgun (WGS) entry which is preliminary data.</text>
</comment>
<evidence type="ECO:0000256" key="2">
    <source>
        <dbReference type="ARBA" id="ARBA00022679"/>
    </source>
</evidence>
<name>A0A9J6GUZ5_HAELO</name>
<evidence type="ECO:0000256" key="1">
    <source>
        <dbReference type="ARBA" id="ARBA00005771"/>
    </source>
</evidence>
<dbReference type="PANTHER" id="PTHR11783">
    <property type="entry name" value="SULFOTRANSFERASE SULT"/>
    <property type="match status" value="1"/>
</dbReference>
<dbReference type="Proteomes" id="UP000821853">
    <property type="component" value="Unassembled WGS sequence"/>
</dbReference>
<evidence type="ECO:0000313" key="5">
    <source>
        <dbReference type="Proteomes" id="UP000821853"/>
    </source>
</evidence>
<dbReference type="InterPro" id="IPR000863">
    <property type="entry name" value="Sulfotransferase_dom"/>
</dbReference>
<organism evidence="4 5">
    <name type="scientific">Haemaphysalis longicornis</name>
    <name type="common">Bush tick</name>
    <dbReference type="NCBI Taxonomy" id="44386"/>
    <lineage>
        <taxon>Eukaryota</taxon>
        <taxon>Metazoa</taxon>
        <taxon>Ecdysozoa</taxon>
        <taxon>Arthropoda</taxon>
        <taxon>Chelicerata</taxon>
        <taxon>Arachnida</taxon>
        <taxon>Acari</taxon>
        <taxon>Parasitiformes</taxon>
        <taxon>Ixodida</taxon>
        <taxon>Ixodoidea</taxon>
        <taxon>Ixodidae</taxon>
        <taxon>Haemaphysalinae</taxon>
        <taxon>Haemaphysalis</taxon>
    </lineage>
</organism>
<gene>
    <name evidence="4" type="ORF">HPB48_011334</name>
</gene>
<dbReference type="InterPro" id="IPR027417">
    <property type="entry name" value="P-loop_NTPase"/>
</dbReference>
<dbReference type="SUPFAM" id="SSF52540">
    <property type="entry name" value="P-loop containing nucleoside triphosphate hydrolases"/>
    <property type="match status" value="1"/>
</dbReference>
<sequence length="373" mass="43507">MSPKSNLQYEQLVLESVRKYEMLQLEVNTRHCRQVAQRQANSVFDEQTEEATTCGRRRPYYQVFDGAKRCAWLVPEIYRESIKFRPGAGDILQSSYPKCGTHWILYITQLILKEGKEPVRDYAEFSANTRALGYWKLDGWQPRLPVRSCYTHEPLCRQTMNKGAKYVYVARNPWDVCVSFYHMVSNVSLWRFQDGTFDEFVDAFIEGDFGYGSYFDHVAAGYALRHEPNVFFLTYEGVKKDTRGTVLRLARFLGEKYIRILDENEDLLQNILNWSTPDYMRDIVVFDFGNKDDANWDKLFEKNSMSVKEGLHGDQSKLSIVRKAKVGGWKEHFTPDQLARLEKKIQDEGDKASFMELFKDIREEALALSSISM</sequence>
<protein>
    <recommendedName>
        <fullName evidence="3">Sulfotransferase domain-containing protein</fullName>
    </recommendedName>
</protein>
<feature type="domain" description="Sulfotransferase" evidence="3">
    <location>
        <begin position="90"/>
        <end position="347"/>
    </location>
</feature>